<dbReference type="WBParaSite" id="SSLN_0001431001-mRNA-1">
    <property type="protein sequence ID" value="SSLN_0001431001-mRNA-1"/>
    <property type="gene ID" value="SSLN_0001431001"/>
</dbReference>
<sequence>MTSIILLFSRVAYGICCASVLNIMAQGDRKSINGSFVCQVSPITGSVQWNLVDVDYAFEQEIARSAYADMLHDWDRNRKYHEAICHVIRNMKSTDPHRLIHVLDIGTGTGILAMMAARAGADTVTACEAFLPVARCARRVVQANGLQDRVRVIGKHSTDLLIGHDMEQRANVLVAELLDTELIGEGALETYKHAAEHLLTPDAVLIPCKANMFMQVLDSPFLWSHHKICPVATQGSGVLHPQASIFPTRSIQDCAGCPSVFDIQVSQLPLLSEAKQDEDHRRGYVKCLLDAPLQFHEFVFSPPSSNIRLHESKRIIGKARIDGTAHAFVVWWGLQMEPSGTVAPISTAPSWAGETTVWRDHWMQAIYFPRRPLNLFCGQPFAVDFAHDAVSMWFDIAPVQSAQPTVIERPVCTCGAHVAWPRSRIAEINCGEFQEFRSKLADGVSKYLSECVADTVALVMLADASTVPLAIINSVCASTKCSSKSIHFFHYECSPLSARLMRSVYSELPEAVSTKVHMIQNFDDLQNAILGLSAKSNALEIYVLGEPYVLAGILPWNALNFWYLSGEIESKLPKIPIKLLFPSRLRVWAVAMDFDNLWKIRAPVGSNCEGFDLREFDELVLSAARNTDAPVEPQPLWEYTGKARSEPKIVFDIDLQIPPVISRRGPVPPNCKSCIIKKDCKISLSSSSVNAVAFWAEWLTDLETESWRAVAGPSSPVKVDEEVEWCQHGPQNGVFIFSEELKEKVKSGFPCMLSVSADFDYRSGELSFAVDARPP</sequence>
<evidence type="ECO:0000256" key="1">
    <source>
        <dbReference type="ARBA" id="ARBA00022603"/>
    </source>
</evidence>
<keyword evidence="1 4" id="KW-0489">Methyltransferase</keyword>
<keyword evidence="3 4" id="KW-0949">S-adenosyl-L-methionine</keyword>
<dbReference type="PANTHER" id="PTHR11006:SF4">
    <property type="entry name" value="PROTEIN ARGININE N-METHYLTRANSFERASE 7"/>
    <property type="match status" value="1"/>
</dbReference>
<organism evidence="9">
    <name type="scientific">Schistocephalus solidus</name>
    <name type="common">Tapeworm</name>
    <dbReference type="NCBI Taxonomy" id="70667"/>
    <lineage>
        <taxon>Eukaryota</taxon>
        <taxon>Metazoa</taxon>
        <taxon>Spiralia</taxon>
        <taxon>Lophotrochozoa</taxon>
        <taxon>Platyhelminthes</taxon>
        <taxon>Cestoda</taxon>
        <taxon>Eucestoda</taxon>
        <taxon>Diphyllobothriidea</taxon>
        <taxon>Diphyllobothriidae</taxon>
        <taxon>Schistocephalus</taxon>
    </lineage>
</organism>
<evidence type="ECO:0000313" key="9">
    <source>
        <dbReference type="WBParaSite" id="SSLN_0001431001-mRNA-1"/>
    </source>
</evidence>
<dbReference type="InterPro" id="IPR029063">
    <property type="entry name" value="SAM-dependent_MTases_sf"/>
</dbReference>
<dbReference type="InterPro" id="IPR055135">
    <property type="entry name" value="PRMT_dom"/>
</dbReference>
<dbReference type="InterPro" id="IPR025799">
    <property type="entry name" value="Arg_MeTrfase"/>
</dbReference>
<keyword evidence="5" id="KW-0732">Signal</keyword>
<dbReference type="STRING" id="70667.A0A183TBE1"/>
<accession>A0A183TBE1</accession>
<gene>
    <name evidence="7" type="ORF">SSLN_LOCUS13789</name>
</gene>
<dbReference type="Pfam" id="PF22528">
    <property type="entry name" value="PRMT_C"/>
    <property type="match status" value="1"/>
</dbReference>
<dbReference type="EMBL" id="UYSU01038377">
    <property type="protein sequence ID" value="VDM00175.1"/>
    <property type="molecule type" value="Genomic_DNA"/>
</dbReference>
<reference evidence="9" key="1">
    <citation type="submission" date="2016-06" db="UniProtKB">
        <authorList>
            <consortium name="WormBaseParasite"/>
        </authorList>
    </citation>
    <scope>IDENTIFICATION</scope>
</reference>
<feature type="signal peptide" evidence="5">
    <location>
        <begin position="1"/>
        <end position="18"/>
    </location>
</feature>
<reference evidence="7 8" key="2">
    <citation type="submission" date="2018-11" db="EMBL/GenBank/DDBJ databases">
        <authorList>
            <consortium name="Pathogen Informatics"/>
        </authorList>
    </citation>
    <scope>NUCLEOTIDE SEQUENCE [LARGE SCALE GENOMIC DNA]</scope>
    <source>
        <strain evidence="7 8">NST_G2</strain>
    </source>
</reference>
<proteinExistence type="predicted"/>
<evidence type="ECO:0000259" key="6">
    <source>
        <dbReference type="Pfam" id="PF22528"/>
    </source>
</evidence>
<feature type="chain" id="PRO_5043141481" evidence="5">
    <location>
        <begin position="19"/>
        <end position="775"/>
    </location>
</feature>
<dbReference type="OrthoDB" id="412876at2759"/>
<protein>
    <submittedName>
        <fullName evidence="9">Protein arginine N-methyltransferase</fullName>
    </submittedName>
</protein>
<evidence type="ECO:0000313" key="7">
    <source>
        <dbReference type="EMBL" id="VDM00175.1"/>
    </source>
</evidence>
<dbReference type="PROSITE" id="PS51678">
    <property type="entry name" value="SAM_MT_PRMT"/>
    <property type="match status" value="1"/>
</dbReference>
<dbReference type="GO" id="GO:0016274">
    <property type="term" value="F:protein-arginine N-methyltransferase activity"/>
    <property type="evidence" value="ECO:0007669"/>
    <property type="project" value="InterPro"/>
</dbReference>
<evidence type="ECO:0000313" key="8">
    <source>
        <dbReference type="Proteomes" id="UP000275846"/>
    </source>
</evidence>
<dbReference type="GO" id="GO:0032259">
    <property type="term" value="P:methylation"/>
    <property type="evidence" value="ECO:0007669"/>
    <property type="project" value="UniProtKB-KW"/>
</dbReference>
<evidence type="ECO:0000256" key="5">
    <source>
        <dbReference type="SAM" id="SignalP"/>
    </source>
</evidence>
<evidence type="ECO:0000256" key="4">
    <source>
        <dbReference type="PROSITE-ProRule" id="PRU01015"/>
    </source>
</evidence>
<dbReference type="PANTHER" id="PTHR11006">
    <property type="entry name" value="PROTEIN ARGININE N-METHYLTRANSFERASE"/>
    <property type="match status" value="1"/>
</dbReference>
<dbReference type="SUPFAM" id="SSF53335">
    <property type="entry name" value="S-adenosyl-L-methionine-dependent methyltransferases"/>
    <property type="match status" value="1"/>
</dbReference>
<name>A0A183TBE1_SCHSO</name>
<dbReference type="AlphaFoldDB" id="A0A183TBE1"/>
<dbReference type="Gene3D" id="2.70.160.11">
    <property type="entry name" value="Hnrnp arginine n-methyltransferase1"/>
    <property type="match status" value="2"/>
</dbReference>
<keyword evidence="8" id="KW-1185">Reference proteome</keyword>
<dbReference type="Pfam" id="PF06325">
    <property type="entry name" value="PrmA"/>
    <property type="match status" value="1"/>
</dbReference>
<keyword evidence="2 4" id="KW-0808">Transferase</keyword>
<dbReference type="FunFam" id="3.40.50.150:FF:000071">
    <property type="entry name" value="Protein arginine N-methyltransferase 7"/>
    <property type="match status" value="1"/>
</dbReference>
<dbReference type="Proteomes" id="UP000275846">
    <property type="component" value="Unassembled WGS sequence"/>
</dbReference>
<feature type="domain" description="Protein arginine N-methyltransferase" evidence="6">
    <location>
        <begin position="320"/>
        <end position="383"/>
    </location>
</feature>
<dbReference type="CDD" id="cd02440">
    <property type="entry name" value="AdoMet_MTases"/>
    <property type="match status" value="1"/>
</dbReference>
<dbReference type="GO" id="GO:0042054">
    <property type="term" value="F:histone methyltransferase activity"/>
    <property type="evidence" value="ECO:0007669"/>
    <property type="project" value="TreeGrafter"/>
</dbReference>
<evidence type="ECO:0000256" key="3">
    <source>
        <dbReference type="ARBA" id="ARBA00022691"/>
    </source>
</evidence>
<evidence type="ECO:0000256" key="2">
    <source>
        <dbReference type="ARBA" id="ARBA00022679"/>
    </source>
</evidence>
<dbReference type="Gene3D" id="3.40.50.150">
    <property type="entry name" value="Vaccinia Virus protein VP39"/>
    <property type="match status" value="2"/>
</dbReference>